<feature type="region of interest" description="Disordered" evidence="5">
    <location>
        <begin position="522"/>
        <end position="602"/>
    </location>
</feature>
<comment type="similarity">
    <text evidence="2">Belongs to the beta/gamma-crystallin family.</text>
</comment>
<feature type="compositionally biased region" description="Polar residues" evidence="5">
    <location>
        <begin position="153"/>
        <end position="182"/>
    </location>
</feature>
<feature type="compositionally biased region" description="Basic and acidic residues" evidence="5">
    <location>
        <begin position="692"/>
        <end position="702"/>
    </location>
</feature>
<dbReference type="OrthoDB" id="9950932at2759"/>
<feature type="region of interest" description="Disordered" evidence="5">
    <location>
        <begin position="65"/>
        <end position="203"/>
    </location>
</feature>
<dbReference type="GO" id="GO:0005212">
    <property type="term" value="F:structural constituent of eye lens"/>
    <property type="evidence" value="ECO:0007669"/>
    <property type="project" value="UniProtKB-KW"/>
</dbReference>
<evidence type="ECO:0000256" key="2">
    <source>
        <dbReference type="ARBA" id="ARBA00009646"/>
    </source>
</evidence>
<dbReference type="PRINTS" id="PR01367">
    <property type="entry name" value="BGCRYSTALLIN"/>
</dbReference>
<gene>
    <name evidence="7" type="ORF">E2I00_008234</name>
</gene>
<comment type="caution">
    <text evidence="7">The sequence shown here is derived from an EMBL/GenBank/DDBJ whole genome shotgun (WGS) entry which is preliminary data.</text>
</comment>
<evidence type="ECO:0000256" key="1">
    <source>
        <dbReference type="ARBA" id="ARBA00003689"/>
    </source>
</evidence>
<dbReference type="SUPFAM" id="SSF49695">
    <property type="entry name" value="gamma-Crystallin-like"/>
    <property type="match status" value="1"/>
</dbReference>
<accession>A0A643BQK2</accession>
<sequence length="1109" mass="122008">AAQDSRRRTAGRGERTPAFHRFPASPPPGPMDYLGDKLTVAQTHMTQWMGTVRRSFQEALNLVTSTVGPERASGEPSGRTPFKRTSSFRHLASRSRESLRRFSARSQQRFSSLRKRQPDSEPPDLSEPENKPSKRGGLQVEARQKIPEPRHNGSATEANGWSESGKQQNDVTQRTMAPSWVQTGRKAGPRTERPSTRRCSGCQEKDRAEQVGLACSDRASGSQPPLLPLSFRTLLAGHTPRALPTSAPELLPGPGKQHRGCSFPPGRGGDEVTSRPLGCVAVCRNEIVPQRPWKQNEVSVTPADLSRSCAVSSANQYLKPDPGPMVTTQAAELDSEAESPPVTCPLGSDNDCDFPKATDLGKKERPARGLEGVLGAAGAQPRSLDFIQLALGQERCQPGSLQEPPARLAFAAGSLVQCLFERASGLGQQPVVSWPGAVRGDQPPNPGARDGGFRALSPTCDPVSHVMNKRHPEAGSSAPTWVLLRVGQRDTIHRAFSMASLASRGLDWEAEVDQVADVSDTPKYTLAPESPSPDSSATSAQKQPPSSRVSSVSSQTEATSAGDQHDCSKDQQSTSVDRSSTDLESTDGMEGPPPPDACPAKRVDDFSFIHGYLPTLLRMQHLNDAKSKTDPVSSVKPHVHILRDGYTGAPREGPSLLWQTSVLDSSALKTRVQLSKRSRRRAPISHSLRRSRVSESESRSPLEEEANSTWMFKDSTEEKSPRKEESDEEEKTPRAERTPISRPQRMPVFPGMDPAALKTLDAQRTEAAGPTTETKGDGASCDEDTTDGGFSAKDNIGRALSPVAKGAEIQEEAKLVKTNTRAREGLWFSTMDSDQRRSEANSRYRNRGWFLQGGGQKARFLESQPEISSKLSLDSNHVNTWFRPGAPGDSFAFEATGVPGAMAEQHSAPEQAAAGKSHGGLGGALKRTWQDTGWGWEPCPGGMLRRLPFQVIVYEMENFQGKRWLAFERRAFRGEQYVLEKGDYPRWDAWSNSHRSDSLLSLRPLQIDGPDHKLHLFENPAFGGRKMEIVDDDVPSLWAHGFQDRVASVRAINGTWVGYEFPGYRGRQYVFERGEYRHWNEWDANQPQLQSVRRIRDQKWHKRGCFLSS</sequence>
<evidence type="ECO:0000313" key="8">
    <source>
        <dbReference type="Proteomes" id="UP000437017"/>
    </source>
</evidence>
<evidence type="ECO:0000256" key="5">
    <source>
        <dbReference type="SAM" id="MobiDB-lite"/>
    </source>
</evidence>
<evidence type="ECO:0000259" key="6">
    <source>
        <dbReference type="PROSITE" id="PS50915"/>
    </source>
</evidence>
<keyword evidence="8" id="KW-1185">Reference proteome</keyword>
<dbReference type="InterPro" id="IPR032764">
    <property type="entry name" value="Tankyrase-bd_C"/>
</dbReference>
<keyword evidence="4" id="KW-0677">Repeat</keyword>
<feature type="compositionally biased region" description="Basic residues" evidence="5">
    <location>
        <begin position="674"/>
        <end position="691"/>
    </location>
</feature>
<evidence type="ECO:0000313" key="7">
    <source>
        <dbReference type="EMBL" id="KAB0390184.1"/>
    </source>
</evidence>
<evidence type="ECO:0000256" key="3">
    <source>
        <dbReference type="ARBA" id="ARBA00022613"/>
    </source>
</evidence>
<keyword evidence="3" id="KW-0273">Eye lens protein</keyword>
<feature type="region of interest" description="Disordered" evidence="5">
    <location>
        <begin position="670"/>
        <end position="751"/>
    </location>
</feature>
<dbReference type="EMBL" id="SGJD01005865">
    <property type="protein sequence ID" value="KAB0390184.1"/>
    <property type="molecule type" value="Genomic_DNA"/>
</dbReference>
<feature type="domain" description="Beta/gamma crystallin 'Greek key'" evidence="6">
    <location>
        <begin position="1012"/>
        <end position="1053"/>
    </location>
</feature>
<protein>
    <recommendedName>
        <fullName evidence="6">Beta/gamma crystallin 'Greek key' domain-containing protein</fullName>
    </recommendedName>
</protein>
<feature type="non-terminal residue" evidence="7">
    <location>
        <position position="1"/>
    </location>
</feature>
<dbReference type="PANTHER" id="PTHR22042">
    <property type="entry name" value="TANKYRASE 1 BINDING PROTEIN"/>
    <property type="match status" value="1"/>
</dbReference>
<feature type="domain" description="Beta/gamma crystallin 'Greek key'" evidence="6">
    <location>
        <begin position="962"/>
        <end position="1006"/>
    </location>
</feature>
<dbReference type="PROSITE" id="PS50915">
    <property type="entry name" value="CRYSTALLIN_BETA_GAMMA"/>
    <property type="match status" value="3"/>
</dbReference>
<dbReference type="InterPro" id="IPR011024">
    <property type="entry name" value="G_crystallin-like"/>
</dbReference>
<dbReference type="SMART" id="SM01319">
    <property type="entry name" value="Tankyrase_bdg_C"/>
    <property type="match status" value="1"/>
</dbReference>
<dbReference type="InterPro" id="IPR001064">
    <property type="entry name" value="Beta/gamma_crystallin"/>
</dbReference>
<feature type="compositionally biased region" description="Basic and acidic residues" evidence="5">
    <location>
        <begin position="142"/>
        <end position="151"/>
    </location>
</feature>
<feature type="region of interest" description="Disordered" evidence="5">
    <location>
        <begin position="434"/>
        <end position="456"/>
    </location>
</feature>
<proteinExistence type="inferred from homology"/>
<dbReference type="AlphaFoldDB" id="A0A643BQK2"/>
<feature type="region of interest" description="Disordered" evidence="5">
    <location>
        <begin position="1"/>
        <end position="32"/>
    </location>
</feature>
<dbReference type="Proteomes" id="UP000437017">
    <property type="component" value="Unassembled WGS sequence"/>
</dbReference>
<organism evidence="7 8">
    <name type="scientific">Balaenoptera physalus</name>
    <name type="common">Fin whale</name>
    <name type="synonym">Balaena physalus</name>
    <dbReference type="NCBI Taxonomy" id="9770"/>
    <lineage>
        <taxon>Eukaryota</taxon>
        <taxon>Metazoa</taxon>
        <taxon>Chordata</taxon>
        <taxon>Craniata</taxon>
        <taxon>Vertebrata</taxon>
        <taxon>Euteleostomi</taxon>
        <taxon>Mammalia</taxon>
        <taxon>Eutheria</taxon>
        <taxon>Laurasiatheria</taxon>
        <taxon>Artiodactyla</taxon>
        <taxon>Whippomorpha</taxon>
        <taxon>Cetacea</taxon>
        <taxon>Mysticeti</taxon>
        <taxon>Balaenopteridae</taxon>
        <taxon>Balaenoptera</taxon>
    </lineage>
</organism>
<dbReference type="InterPro" id="IPR040006">
    <property type="entry name" value="TNKS1BP1-like"/>
</dbReference>
<feature type="compositionally biased region" description="Basic and acidic residues" evidence="5">
    <location>
        <begin position="714"/>
        <end position="739"/>
    </location>
</feature>
<feature type="domain" description="Beta/gamma crystallin 'Greek key'" evidence="6">
    <location>
        <begin position="1054"/>
        <end position="1096"/>
    </location>
</feature>
<dbReference type="Gene3D" id="2.60.20.10">
    <property type="entry name" value="Crystallins"/>
    <property type="match status" value="2"/>
</dbReference>
<dbReference type="SMART" id="SM00247">
    <property type="entry name" value="XTALbg"/>
    <property type="match status" value="2"/>
</dbReference>
<comment type="function">
    <text evidence="1">Crystallins are the dominant structural components of the vertebrate eye lens.</text>
</comment>
<dbReference type="Pfam" id="PF15327">
    <property type="entry name" value="Tankyrase_bdg_C"/>
    <property type="match status" value="1"/>
</dbReference>
<reference evidence="7 8" key="1">
    <citation type="journal article" date="2019" name="PLoS ONE">
        <title>Genomic analyses reveal an absence of contemporary introgressive admixture between fin whales and blue whales, despite known hybrids.</title>
        <authorList>
            <person name="Westbury M.V."/>
            <person name="Petersen B."/>
            <person name="Lorenzen E.D."/>
        </authorList>
    </citation>
    <scope>NUCLEOTIDE SEQUENCE [LARGE SCALE GENOMIC DNA]</scope>
    <source>
        <strain evidence="7">FinWhale-01</strain>
    </source>
</reference>
<evidence type="ECO:0000256" key="4">
    <source>
        <dbReference type="ARBA" id="ARBA00022737"/>
    </source>
</evidence>
<feature type="region of interest" description="Disordered" evidence="5">
    <location>
        <begin position="764"/>
        <end position="795"/>
    </location>
</feature>
<feature type="compositionally biased region" description="Basic and acidic residues" evidence="5">
    <location>
        <begin position="1"/>
        <end position="17"/>
    </location>
</feature>
<dbReference type="FunFam" id="2.60.20.10:FF:000005">
    <property type="entry name" value="Crystallin, beta B1"/>
    <property type="match status" value="1"/>
</dbReference>
<name>A0A643BQK2_BALPH</name>
<feature type="compositionally biased region" description="Polar residues" evidence="5">
    <location>
        <begin position="532"/>
        <end position="545"/>
    </location>
</feature>
<dbReference type="Pfam" id="PF00030">
    <property type="entry name" value="Crystall"/>
    <property type="match status" value="2"/>
</dbReference>
<dbReference type="PANTHER" id="PTHR22042:SF3">
    <property type="entry name" value="RIKEN CDNA 2900026A02 GENE"/>
    <property type="match status" value="1"/>
</dbReference>